<evidence type="ECO:0008006" key="4">
    <source>
        <dbReference type="Google" id="ProtNLM"/>
    </source>
</evidence>
<reference evidence="2 3" key="1">
    <citation type="journal article" date="2013" name="Genome Biol.">
        <title>Genome of Acanthamoeba castellanii highlights extensive lateral gene transfer and early evolution of tyrosine kinase signaling.</title>
        <authorList>
            <person name="Clarke M."/>
            <person name="Lohan A.J."/>
            <person name="Liu B."/>
            <person name="Lagkouvardos I."/>
            <person name="Roy S."/>
            <person name="Zafar N."/>
            <person name="Bertelli C."/>
            <person name="Schilde C."/>
            <person name="Kianianmomeni A."/>
            <person name="Burglin T.R."/>
            <person name="Frech C."/>
            <person name="Turcotte B."/>
            <person name="Kopec K.O."/>
            <person name="Synnott J.M."/>
            <person name="Choo C."/>
            <person name="Paponov I."/>
            <person name="Finkler A."/>
            <person name="Soon Heng Tan C."/>
            <person name="Hutchins A.P."/>
            <person name="Weinmeier T."/>
            <person name="Rattei T."/>
            <person name="Chu J.S."/>
            <person name="Gimenez G."/>
            <person name="Irimia M."/>
            <person name="Rigden D.J."/>
            <person name="Fitzpatrick D.A."/>
            <person name="Lorenzo-Morales J."/>
            <person name="Bateman A."/>
            <person name="Chiu C.H."/>
            <person name="Tang P."/>
            <person name="Hegemann P."/>
            <person name="Fromm H."/>
            <person name="Raoult D."/>
            <person name="Greub G."/>
            <person name="Miranda-Saavedra D."/>
            <person name="Chen N."/>
            <person name="Nash P."/>
            <person name="Ginger M.L."/>
            <person name="Horn M."/>
            <person name="Schaap P."/>
            <person name="Caler L."/>
            <person name="Loftus B."/>
        </authorList>
    </citation>
    <scope>NUCLEOTIDE SEQUENCE [LARGE SCALE GENOMIC DNA]</scope>
    <source>
        <strain evidence="2 3">Neff</strain>
    </source>
</reference>
<feature type="transmembrane region" description="Helical" evidence="1">
    <location>
        <begin position="57"/>
        <end position="80"/>
    </location>
</feature>
<dbReference type="RefSeq" id="XP_004348750.1">
    <property type="nucleotide sequence ID" value="XM_004348700.1"/>
</dbReference>
<dbReference type="Proteomes" id="UP000011083">
    <property type="component" value="Unassembled WGS sequence"/>
</dbReference>
<keyword evidence="1" id="KW-1133">Transmembrane helix</keyword>
<name>L8HCX2_ACACF</name>
<proteinExistence type="predicted"/>
<keyword evidence="3" id="KW-1185">Reference proteome</keyword>
<protein>
    <recommendedName>
        <fullName evidence="4">Transmembrane protein</fullName>
    </recommendedName>
</protein>
<organism evidence="2 3">
    <name type="scientific">Acanthamoeba castellanii (strain ATCC 30010 / Neff)</name>
    <dbReference type="NCBI Taxonomy" id="1257118"/>
    <lineage>
        <taxon>Eukaryota</taxon>
        <taxon>Amoebozoa</taxon>
        <taxon>Discosea</taxon>
        <taxon>Longamoebia</taxon>
        <taxon>Centramoebida</taxon>
        <taxon>Acanthamoebidae</taxon>
        <taxon>Acanthamoeba</taxon>
    </lineage>
</organism>
<evidence type="ECO:0000313" key="3">
    <source>
        <dbReference type="Proteomes" id="UP000011083"/>
    </source>
</evidence>
<evidence type="ECO:0000256" key="1">
    <source>
        <dbReference type="SAM" id="Phobius"/>
    </source>
</evidence>
<feature type="transmembrane region" description="Helical" evidence="1">
    <location>
        <begin position="92"/>
        <end position="110"/>
    </location>
</feature>
<dbReference type="KEGG" id="acan:ACA1_035660"/>
<sequence length="322" mass="35694">MDSHPLLAEAEEAIATSPLVTAVWWVMVSLPMPLVNFVHSLYLCYSMRLTLATVRPLPWLLSLALAMGSCLIGATTRYVLLGKRAEWLASDTALPTYFLAWLAMTVLEMVHKARTITGAVDLTVKTFAEPVWVGPIVIGALSSCTGSFYRVIVERVMLGDNGSTEFTKPTILGLKMGVYLSLFYYFSTDPYGVFFSAPWLSKEVATLIMMYYLIATGLTVVLLGPIAPFPVNLLERILPSHLIAGHPFNDLNVLPPPVYYPGKARIAEAREAMIKRHNVLPSLSKSKSKAKAKKYADEDEDKYANYAKEFKESMDVKDAKDV</sequence>
<feature type="transmembrane region" description="Helical" evidence="1">
    <location>
        <begin position="207"/>
        <end position="227"/>
    </location>
</feature>
<gene>
    <name evidence="2" type="ORF">ACA1_035660</name>
</gene>
<keyword evidence="1" id="KW-0812">Transmembrane</keyword>
<feature type="transmembrane region" description="Helical" evidence="1">
    <location>
        <begin position="22"/>
        <end position="45"/>
    </location>
</feature>
<dbReference type="AlphaFoldDB" id="L8HCX2"/>
<dbReference type="GeneID" id="14923164"/>
<dbReference type="VEuPathDB" id="AmoebaDB:ACA1_035660"/>
<keyword evidence="1" id="KW-0472">Membrane</keyword>
<feature type="transmembrane region" description="Helical" evidence="1">
    <location>
        <begin position="131"/>
        <end position="149"/>
    </location>
</feature>
<dbReference type="TCDB" id="1.A.62.4.3">
    <property type="family name" value="the homotrimeric cation channel (tric) family"/>
</dbReference>
<dbReference type="EMBL" id="KB007886">
    <property type="protein sequence ID" value="ELR22236.1"/>
    <property type="molecule type" value="Genomic_DNA"/>
</dbReference>
<accession>L8HCX2</accession>
<evidence type="ECO:0000313" key="2">
    <source>
        <dbReference type="EMBL" id="ELR22236.1"/>
    </source>
</evidence>